<proteinExistence type="predicted"/>
<dbReference type="InterPro" id="IPR028974">
    <property type="entry name" value="TSP_type-3_rpt"/>
</dbReference>
<keyword evidence="6" id="KW-0472">Membrane</keyword>
<evidence type="ECO:0000256" key="6">
    <source>
        <dbReference type="SAM" id="Phobius"/>
    </source>
</evidence>
<keyword evidence="3" id="KW-0732">Signal</keyword>
<keyword evidence="2" id="KW-0964">Secreted</keyword>
<evidence type="ECO:0000256" key="4">
    <source>
        <dbReference type="ARBA" id="ARBA00022837"/>
    </source>
</evidence>
<feature type="region of interest" description="Disordered" evidence="5">
    <location>
        <begin position="1074"/>
        <end position="1106"/>
    </location>
</feature>
<accession>W9DS40</accession>
<dbReference type="GO" id="GO:0005509">
    <property type="term" value="F:calcium ion binding"/>
    <property type="evidence" value="ECO:0007669"/>
    <property type="project" value="InterPro"/>
</dbReference>
<feature type="transmembrane region" description="Helical" evidence="6">
    <location>
        <begin position="615"/>
        <end position="644"/>
    </location>
</feature>
<dbReference type="PANTHER" id="PTHR37467:SF1">
    <property type="entry name" value="EXPORTED CALCIUM-BINDING GLYCOPROTEIN"/>
    <property type="match status" value="1"/>
</dbReference>
<dbReference type="RefSeq" id="WP_023845580.1">
    <property type="nucleotide sequence ID" value="NZ_AZAJ01000001.1"/>
</dbReference>
<feature type="transmembrane region" description="Helical" evidence="6">
    <location>
        <begin position="1685"/>
        <end position="1704"/>
    </location>
</feature>
<comment type="subcellular location">
    <subcellularLocation>
        <location evidence="1">Secreted</location>
    </subcellularLocation>
</comment>
<keyword evidence="8" id="KW-1185">Reference proteome</keyword>
<keyword evidence="6" id="KW-0812">Transmembrane</keyword>
<dbReference type="Pfam" id="PF18884">
    <property type="entry name" value="TSP3_bac"/>
    <property type="match status" value="9"/>
</dbReference>
<feature type="region of interest" description="Disordered" evidence="5">
    <location>
        <begin position="1244"/>
        <end position="1286"/>
    </location>
</feature>
<evidence type="ECO:0000256" key="1">
    <source>
        <dbReference type="ARBA" id="ARBA00004613"/>
    </source>
</evidence>
<name>W9DS40_METTI</name>
<dbReference type="EMBL" id="AZAJ01000001">
    <property type="protein sequence ID" value="ETA68445.1"/>
    <property type="molecule type" value="Genomic_DNA"/>
</dbReference>
<dbReference type="PROSITE" id="PS00018">
    <property type="entry name" value="EF_HAND_1"/>
    <property type="match status" value="1"/>
</dbReference>
<feature type="transmembrane region" description="Helical" evidence="6">
    <location>
        <begin position="656"/>
        <end position="679"/>
    </location>
</feature>
<dbReference type="Proteomes" id="UP000019483">
    <property type="component" value="Unassembled WGS sequence"/>
</dbReference>
<dbReference type="InterPro" id="IPR059100">
    <property type="entry name" value="TSP3_bac"/>
</dbReference>
<comment type="caution">
    <text evidence="7">The sequence shown here is derived from an EMBL/GenBank/DDBJ whole genome shotgun (WGS) entry which is preliminary data.</text>
</comment>
<evidence type="ECO:0000313" key="8">
    <source>
        <dbReference type="Proteomes" id="UP000019483"/>
    </source>
</evidence>
<evidence type="ECO:0000256" key="2">
    <source>
        <dbReference type="ARBA" id="ARBA00022525"/>
    </source>
</evidence>
<organism evidence="7 8">
    <name type="scientific">Methanolobus tindarius DSM 2278</name>
    <dbReference type="NCBI Taxonomy" id="1090322"/>
    <lineage>
        <taxon>Archaea</taxon>
        <taxon>Methanobacteriati</taxon>
        <taxon>Methanobacteriota</taxon>
        <taxon>Stenosarchaea group</taxon>
        <taxon>Methanomicrobia</taxon>
        <taxon>Methanosarcinales</taxon>
        <taxon>Methanosarcinaceae</taxon>
        <taxon>Methanolobus</taxon>
    </lineage>
</organism>
<protein>
    <submittedName>
        <fullName evidence="7">Uncharacterized protein</fullName>
    </submittedName>
</protein>
<evidence type="ECO:0000256" key="3">
    <source>
        <dbReference type="ARBA" id="ARBA00022729"/>
    </source>
</evidence>
<dbReference type="STRING" id="1090322.MettiDRAFT_1916"/>
<sequence>MKNIFFQVLLVITLLSAQFYPAVAANNEDIFNEEDSAYIPQDTVTALSMVSQIKMQNPAANGLDVLELINVTTDPTDTDGDGLPDTVEVILGTDINSTDSDFDQLDDYNETILYFSDPLEMDSNFDGLADNFEVTDVLSLDIDSDGVSNIWDFDNDDDGVEDNVDSSPFAVSTKYDYFNFDISTNGNPVYIDFQIVPESSSHVRLANQKLDWPFDNKSAMQDLDGSTEDLTIVPLLELTMDSVPAQADIDDYGLGVSGDRVYVPLFQVNGIGGETALAGKMFYPESSNNDINMNASLLWLVQAKTDTLDEANSTISTESTTLITYREDFTLTGLSIEESYGSDVGIFYTDDINQSIGSNFMMAYSFLRDNQSTIQDMPQELAAHNITISSDIDNFAHRDLGLQSLTTEMTPDALNSLPDDRVLPVVSAIQSNFTIADLSDFGSGSYVIGNDISIDMSAESVISLKTIQTNWYNTKDNSAADSESMLGELEDWGSAVSIDADSLESVMALSLVWSVGESKVTSIGGDLQSFEFPVEMEILNEIQSWVGNVVFVSFAFIDLVSNATEIAYRAFFATKYVLEAVQGFLGILLTSSQSLSKTLGVVGTIAKGLNGLGEVLGVIGIVTMIAGFVLDVGFALWGFFNIAMSEGWSNTGTFQGAVYASIMIAYAAVMLTIGVILLACATIPTVGWIIALVGGIIMGLIGLTDFILGIFGIGFSDLVSWIVGTFHQTYPNTECSLGIINTSLDLQDGEGNGLDLGDRIIFRSYINGTIAKTSSGTCSDVQNSYIIPHYKNYRVGYAETPLSYWLSDYGDYTNTISIHNTYPDVQNTTYEAVAWIEPESAVINFPVPTMFIAEYNIVYTDRKIEWDFWNGYKYTILNETDSSYSILDTLYFDVLPNNIDDLVRWSPLSALDYDHDGLANGDDPYPRSWDADGDGLSDVFEINTTGTDPSKSDADGDGLNDRMELIYGTNASAYDTDNDNMSDYLEISGWQISFNYCNHTFNMTVYSDPLSPDSDRDGLGDEEEYLNNLNPMAPTNTTDTDDDGLMDVIETAGWDVTFTNESGTYTVHVGSETLNEDTDYDGLSDLAEYSNSTNPRDTDSDDDGLSDLVELSLGTNLLDYDSDGERLDDNAEIIFGTDPWDTDTDGDFLSDWEEIRDGTDPLNEDTDNDGLSDGLELESCTSATDADSDDDLIPDGQEFSWDTNHACNPDIDGDGVLDGYEVFYNTSMYLNDTDGDGLLDGMEISNRTDPKNNDTDGDGLSDMFEIMNGTDPNDGDTDGNGLNDSEDPYSFADNVERIWASYDEDEATLELIENLEKYTNVIVFNPENISNYSARENILFVGRPGTVDDTAGNITMNILASVAPDTLSEMQESDYDRFAVEYDVWSENQTVVMLSSPYPNDHYKILELFKTGSELEYPTAVSQFRTDSISKMGLYVMVELKEPVQPSIELTQYNEDELPHNLSFGLSSGDLGVRYLDINVSENVMNETSNNIQRALLVIYYKGRDLDRTGDLDGNDAGDIDESSLSMIWYNETSGLWEKMSTDMDWVYELGINTDNDVINGKEYEGYMWANVSHFSTYGLSGGARAESVVSADGSDDDSPLDSDRDGLFDFVERRMGTDPFNPDTDGDGIIDSKDDTPAGADISDENAIDTITSEETAVTLDNTPESSGDDSPTSDKGGTSGSSALLGMLALVTVALLAGIVVLKRKE</sequence>
<dbReference type="Gene3D" id="4.10.1080.10">
    <property type="entry name" value="TSP type-3 repeat"/>
    <property type="match status" value="1"/>
</dbReference>
<evidence type="ECO:0000313" key="7">
    <source>
        <dbReference type="EMBL" id="ETA68445.1"/>
    </source>
</evidence>
<dbReference type="OrthoDB" id="86147at2157"/>
<keyword evidence="4" id="KW-0106">Calcium</keyword>
<feature type="transmembrane region" description="Helical" evidence="6">
    <location>
        <begin position="545"/>
        <end position="564"/>
    </location>
</feature>
<dbReference type="InterPro" id="IPR053180">
    <property type="entry name" value="Ca-binding_acidic-repeat"/>
</dbReference>
<dbReference type="InterPro" id="IPR018247">
    <property type="entry name" value="EF_Hand_1_Ca_BS"/>
</dbReference>
<evidence type="ECO:0000256" key="5">
    <source>
        <dbReference type="SAM" id="MobiDB-lite"/>
    </source>
</evidence>
<reference evidence="7 8" key="1">
    <citation type="submission" date="2013-08" db="EMBL/GenBank/DDBJ databases">
        <authorList>
            <consortium name="DOE Joint Genome Institute"/>
            <person name="Eisen J."/>
            <person name="Huntemann M."/>
            <person name="Han J."/>
            <person name="Chen A."/>
            <person name="Kyrpides N."/>
            <person name="Mavromatis K."/>
            <person name="Markowitz V."/>
            <person name="Palaniappan K."/>
            <person name="Ivanova N."/>
            <person name="Schaumberg A."/>
            <person name="Pati A."/>
            <person name="Liolios K."/>
            <person name="Nordberg H.P."/>
            <person name="Cantor M.N."/>
            <person name="Hua S.X."/>
            <person name="Woyke T."/>
        </authorList>
    </citation>
    <scope>NUCLEOTIDE SEQUENCE [LARGE SCALE GENOMIC DNA]</scope>
    <source>
        <strain evidence="7 8">DSM 2278</strain>
    </source>
</reference>
<dbReference type="PANTHER" id="PTHR37467">
    <property type="entry name" value="EXPORTED CALCIUM-BINDING GLYCOPROTEIN-RELATED"/>
    <property type="match status" value="1"/>
</dbReference>
<gene>
    <name evidence="7" type="ORF">MettiDRAFT_1916</name>
</gene>
<keyword evidence="6" id="KW-1133">Transmembrane helix</keyword>
<feature type="compositionally biased region" description="Polar residues" evidence="5">
    <location>
        <begin position="1650"/>
        <end position="1677"/>
    </location>
</feature>
<feature type="transmembrane region" description="Helical" evidence="6">
    <location>
        <begin position="685"/>
        <end position="703"/>
    </location>
</feature>
<feature type="region of interest" description="Disordered" evidence="5">
    <location>
        <begin position="1614"/>
        <end position="1683"/>
    </location>
</feature>